<comment type="subcellular location">
    <subcellularLocation>
        <location evidence="1">Secreted</location>
    </subcellularLocation>
</comment>
<dbReference type="AlphaFoldDB" id="A0A9J6BIS8"/>
<feature type="signal peptide" evidence="5">
    <location>
        <begin position="1"/>
        <end position="20"/>
    </location>
</feature>
<gene>
    <name evidence="7" type="ORF">PVAND_000094</name>
</gene>
<protein>
    <recommendedName>
        <fullName evidence="6">SCP domain-containing protein</fullName>
    </recommendedName>
</protein>
<dbReference type="CDD" id="cd05380">
    <property type="entry name" value="CAP_euk"/>
    <property type="match status" value="1"/>
</dbReference>
<evidence type="ECO:0000256" key="5">
    <source>
        <dbReference type="SAM" id="SignalP"/>
    </source>
</evidence>
<dbReference type="InterPro" id="IPR014044">
    <property type="entry name" value="CAP_dom"/>
</dbReference>
<dbReference type="Pfam" id="PF00188">
    <property type="entry name" value="CAP"/>
    <property type="match status" value="1"/>
</dbReference>
<evidence type="ECO:0000313" key="7">
    <source>
        <dbReference type="EMBL" id="KAG5669801.1"/>
    </source>
</evidence>
<proteinExistence type="inferred from homology"/>
<dbReference type="Gene3D" id="3.40.33.10">
    <property type="entry name" value="CAP"/>
    <property type="match status" value="1"/>
</dbReference>
<accession>A0A9J6BIS8</accession>
<dbReference type="EMBL" id="JADBJN010000003">
    <property type="protein sequence ID" value="KAG5669801.1"/>
    <property type="molecule type" value="Genomic_DNA"/>
</dbReference>
<evidence type="ECO:0000256" key="3">
    <source>
        <dbReference type="ARBA" id="ARBA00022525"/>
    </source>
</evidence>
<dbReference type="SMART" id="SM00198">
    <property type="entry name" value="SCP"/>
    <property type="match status" value="1"/>
</dbReference>
<feature type="domain" description="SCP" evidence="6">
    <location>
        <begin position="55"/>
        <end position="213"/>
    </location>
</feature>
<dbReference type="GO" id="GO:0005576">
    <property type="term" value="C:extracellular region"/>
    <property type="evidence" value="ECO:0007669"/>
    <property type="project" value="UniProtKB-SubCell"/>
</dbReference>
<comment type="caution">
    <text evidence="7">The sequence shown here is derived from an EMBL/GenBank/DDBJ whole genome shotgun (WGS) entry which is preliminary data.</text>
</comment>
<comment type="similarity">
    <text evidence="2">Belongs to the CRISP family.</text>
</comment>
<dbReference type="PIRSF" id="PIRSF038921">
    <property type="entry name" value="P14a"/>
    <property type="match status" value="1"/>
</dbReference>
<evidence type="ECO:0000256" key="1">
    <source>
        <dbReference type="ARBA" id="ARBA00004613"/>
    </source>
</evidence>
<keyword evidence="3" id="KW-0964">Secreted</keyword>
<evidence type="ECO:0000256" key="4">
    <source>
        <dbReference type="ARBA" id="ARBA00022729"/>
    </source>
</evidence>
<dbReference type="InterPro" id="IPR001283">
    <property type="entry name" value="CRISP-related"/>
</dbReference>
<evidence type="ECO:0000256" key="2">
    <source>
        <dbReference type="ARBA" id="ARBA00009923"/>
    </source>
</evidence>
<dbReference type="PANTHER" id="PTHR10334">
    <property type="entry name" value="CYSTEINE-RICH SECRETORY PROTEIN-RELATED"/>
    <property type="match status" value="1"/>
</dbReference>
<name>A0A9J6BIS8_POLVA</name>
<reference evidence="7" key="1">
    <citation type="submission" date="2021-03" db="EMBL/GenBank/DDBJ databases">
        <title>Chromosome level genome of the anhydrobiotic midge Polypedilum vanderplanki.</title>
        <authorList>
            <person name="Yoshida Y."/>
            <person name="Kikawada T."/>
            <person name="Gusev O."/>
        </authorList>
    </citation>
    <scope>NUCLEOTIDE SEQUENCE</scope>
    <source>
        <strain evidence="7">NIAS01</strain>
        <tissue evidence="7">Whole body or cell culture</tissue>
    </source>
</reference>
<keyword evidence="4 5" id="KW-0732">Signal</keyword>
<dbReference type="SUPFAM" id="SSF55797">
    <property type="entry name" value="PR-1-like"/>
    <property type="match status" value="1"/>
</dbReference>
<feature type="chain" id="PRO_5039941459" description="SCP domain-containing protein" evidence="5">
    <location>
        <begin position="21"/>
        <end position="239"/>
    </location>
</feature>
<organism evidence="7 8">
    <name type="scientific">Polypedilum vanderplanki</name>
    <name type="common">Sleeping chironomid midge</name>
    <dbReference type="NCBI Taxonomy" id="319348"/>
    <lineage>
        <taxon>Eukaryota</taxon>
        <taxon>Metazoa</taxon>
        <taxon>Ecdysozoa</taxon>
        <taxon>Arthropoda</taxon>
        <taxon>Hexapoda</taxon>
        <taxon>Insecta</taxon>
        <taxon>Pterygota</taxon>
        <taxon>Neoptera</taxon>
        <taxon>Endopterygota</taxon>
        <taxon>Diptera</taxon>
        <taxon>Nematocera</taxon>
        <taxon>Chironomoidea</taxon>
        <taxon>Chironomidae</taxon>
        <taxon>Chironominae</taxon>
        <taxon>Polypedilum</taxon>
        <taxon>Polypedilum</taxon>
    </lineage>
</organism>
<evidence type="ECO:0000259" key="6">
    <source>
        <dbReference type="SMART" id="SM00198"/>
    </source>
</evidence>
<dbReference type="InterPro" id="IPR035940">
    <property type="entry name" value="CAP_sf"/>
</dbReference>
<keyword evidence="8" id="KW-1185">Reference proteome</keyword>
<sequence>MKLASVKIFIILIAFGIADAVDYCKLCSDHIACNNNGQFASTCPRDATMVTFSNQHIQTLLNAHNNARNTIAGGGVSKLRTASKMMTLRWDNELAYLAALNVRQCKMQHDRCRSTQKYKYAGQNLYWSGSSNYGDIINDLIGAVNAWYNEVKDVSQSDIDKCCGGKNFSKIGHFLQMVQDRAVAVGCAAFRYTSGTWKATLIACNYSFGNMGNDRVYVSGPTASACSSGRNPNFKNLCN</sequence>
<dbReference type="InterPro" id="IPR034763">
    <property type="entry name" value="P14a_insect"/>
</dbReference>
<dbReference type="Proteomes" id="UP001107558">
    <property type="component" value="Chromosome 3"/>
</dbReference>
<dbReference type="OrthoDB" id="414826at2759"/>
<evidence type="ECO:0000313" key="8">
    <source>
        <dbReference type="Proteomes" id="UP001107558"/>
    </source>
</evidence>